<evidence type="ECO:0008006" key="4">
    <source>
        <dbReference type="Google" id="ProtNLM"/>
    </source>
</evidence>
<keyword evidence="3" id="KW-1185">Reference proteome</keyword>
<dbReference type="AlphaFoldDB" id="B9SD49"/>
<accession>B9SD49</accession>
<protein>
    <recommendedName>
        <fullName evidence="4">Secreted protein</fullName>
    </recommendedName>
</protein>
<reference evidence="3" key="1">
    <citation type="journal article" date="2010" name="Nat. Biotechnol.">
        <title>Draft genome sequence of the oilseed species Ricinus communis.</title>
        <authorList>
            <person name="Chan A.P."/>
            <person name="Crabtree J."/>
            <person name="Zhao Q."/>
            <person name="Lorenzi H."/>
            <person name="Orvis J."/>
            <person name="Puiu D."/>
            <person name="Melake-Berhan A."/>
            <person name="Jones K.M."/>
            <person name="Redman J."/>
            <person name="Chen G."/>
            <person name="Cahoon E.B."/>
            <person name="Gedil M."/>
            <person name="Stanke M."/>
            <person name="Haas B.J."/>
            <person name="Wortman J.R."/>
            <person name="Fraser-Liggett C.M."/>
            <person name="Ravel J."/>
            <person name="Rabinowicz P.D."/>
        </authorList>
    </citation>
    <scope>NUCLEOTIDE SEQUENCE [LARGE SCALE GENOMIC DNA]</scope>
    <source>
        <strain evidence="3">cv. Hale</strain>
    </source>
</reference>
<dbReference type="Proteomes" id="UP000008311">
    <property type="component" value="Unassembled WGS sequence"/>
</dbReference>
<dbReference type="InParanoid" id="B9SD49"/>
<proteinExistence type="predicted"/>
<evidence type="ECO:0000313" key="3">
    <source>
        <dbReference type="Proteomes" id="UP000008311"/>
    </source>
</evidence>
<evidence type="ECO:0000313" key="2">
    <source>
        <dbReference type="EMBL" id="EEF38487.1"/>
    </source>
</evidence>
<dbReference type="EMBL" id="EQ973925">
    <property type="protein sequence ID" value="EEF38487.1"/>
    <property type="molecule type" value="Genomic_DNA"/>
</dbReference>
<organism evidence="2 3">
    <name type="scientific">Ricinus communis</name>
    <name type="common">Castor bean</name>
    <dbReference type="NCBI Taxonomy" id="3988"/>
    <lineage>
        <taxon>Eukaryota</taxon>
        <taxon>Viridiplantae</taxon>
        <taxon>Streptophyta</taxon>
        <taxon>Embryophyta</taxon>
        <taxon>Tracheophyta</taxon>
        <taxon>Spermatophyta</taxon>
        <taxon>Magnoliopsida</taxon>
        <taxon>eudicotyledons</taxon>
        <taxon>Gunneridae</taxon>
        <taxon>Pentapetalae</taxon>
        <taxon>rosids</taxon>
        <taxon>fabids</taxon>
        <taxon>Malpighiales</taxon>
        <taxon>Euphorbiaceae</taxon>
        <taxon>Acalyphoideae</taxon>
        <taxon>Acalypheae</taxon>
        <taxon>Ricinus</taxon>
    </lineage>
</organism>
<feature type="chain" id="PRO_5002891705" description="Secreted protein" evidence="1">
    <location>
        <begin position="26"/>
        <end position="94"/>
    </location>
</feature>
<gene>
    <name evidence="2" type="ORF">RCOM_1069680</name>
</gene>
<keyword evidence="1" id="KW-0732">Signal</keyword>
<sequence>MTQCSSTVFAVILHVQWQLCNNAWAYCGGRVDISAAGDRGRWQMGGRSLRKRTLRPITVAERAILRSLDSPYTNIAQNSLTPRISTAPKRYLKN</sequence>
<feature type="signal peptide" evidence="1">
    <location>
        <begin position="1"/>
        <end position="25"/>
    </location>
</feature>
<name>B9SD49_RICCO</name>
<evidence type="ECO:0000256" key="1">
    <source>
        <dbReference type="SAM" id="SignalP"/>
    </source>
</evidence>